<dbReference type="AlphaFoldDB" id="A0AAJ8LLJ5"/>
<sequence length="139" mass="16010">MNLARAVKRLTQRGGEYSVDDKKWIVRSLYETDPDHPYIRRCLNHLADPNAFEIFGSYARLDFPLDYHTNAVLLHLSLSTLQKRDGVPTVPAYFWGTSQFMEVAQTIATPEHDLEEVLLASHTLRLAGTKLRKKREREA</sequence>
<proteinExistence type="predicted"/>
<dbReference type="GeneID" id="43585734"/>
<dbReference type="KEGG" id="ksn:43585734"/>
<dbReference type="EMBL" id="CP144056">
    <property type="protein sequence ID" value="WWD19416.1"/>
    <property type="molecule type" value="Genomic_DNA"/>
</dbReference>
<dbReference type="RefSeq" id="XP_065823464.1">
    <property type="nucleotide sequence ID" value="XM_065967392.1"/>
</dbReference>
<evidence type="ECO:0000313" key="2">
    <source>
        <dbReference type="Proteomes" id="UP000322225"/>
    </source>
</evidence>
<evidence type="ECO:0000313" key="1">
    <source>
        <dbReference type="EMBL" id="WWD19416.1"/>
    </source>
</evidence>
<accession>A0AAJ8LLJ5</accession>
<reference evidence="1" key="1">
    <citation type="submission" date="2017-08" db="EMBL/GenBank/DDBJ databases">
        <authorList>
            <person name="Cuomo C."/>
            <person name="Billmyre B."/>
            <person name="Heitman J."/>
        </authorList>
    </citation>
    <scope>NUCLEOTIDE SEQUENCE</scope>
    <source>
        <strain evidence="1">CBS 12478</strain>
    </source>
</reference>
<dbReference type="Proteomes" id="UP000322225">
    <property type="component" value="Chromosome 6"/>
</dbReference>
<organism evidence="1 2">
    <name type="scientific">Kwoniella shandongensis</name>
    <dbReference type="NCBI Taxonomy" id="1734106"/>
    <lineage>
        <taxon>Eukaryota</taxon>
        <taxon>Fungi</taxon>
        <taxon>Dikarya</taxon>
        <taxon>Basidiomycota</taxon>
        <taxon>Agaricomycotina</taxon>
        <taxon>Tremellomycetes</taxon>
        <taxon>Tremellales</taxon>
        <taxon>Cryptococcaceae</taxon>
        <taxon>Kwoniella</taxon>
    </lineage>
</organism>
<reference evidence="1" key="2">
    <citation type="submission" date="2024-01" db="EMBL/GenBank/DDBJ databases">
        <title>Comparative genomics of Cryptococcus and Kwoniella reveals pathogenesis evolution and contrasting modes of karyotype evolution via chromosome fusion or intercentromeric recombination.</title>
        <authorList>
            <person name="Coelho M.A."/>
            <person name="David-Palma M."/>
            <person name="Shea T."/>
            <person name="Bowers K."/>
            <person name="McGinley-Smith S."/>
            <person name="Mohammad A.W."/>
            <person name="Gnirke A."/>
            <person name="Yurkov A.M."/>
            <person name="Nowrousian M."/>
            <person name="Sun S."/>
            <person name="Cuomo C.A."/>
            <person name="Heitman J."/>
        </authorList>
    </citation>
    <scope>NUCLEOTIDE SEQUENCE</scope>
    <source>
        <strain evidence="1">CBS 12478</strain>
    </source>
</reference>
<gene>
    <name evidence="1" type="ORF">CI109_103876</name>
</gene>
<name>A0AAJ8LLJ5_9TREE</name>
<protein>
    <submittedName>
        <fullName evidence="1">Uncharacterized protein</fullName>
    </submittedName>
</protein>
<keyword evidence="2" id="KW-1185">Reference proteome</keyword>